<evidence type="ECO:0000313" key="2">
    <source>
        <dbReference type="Proteomes" id="UP000238338"/>
    </source>
</evidence>
<sequence>MEKAKLISILAGTALVLGGTFVAGLYSAVKENKAYDVVWGTLDEAKTLYEELPNLRGTEPIHFLRPARYPGKGVTVNDPAAKQDDLILLSGFFDGNNKVRLMRRDGTVLNEWTLSASALFPDASFFRDPPATDWNAITHGTIITPDGDIVASFESGGVMRLDRCGKVKWTTPGILGHHSPNWMADGGIVIAGGYHVDKQTKDIPWPFAGPYWEDLVYKFSPDGKLIYQKPLTEMFIENGFEPQLTATGFFNTRINGEFHLNEVEELLPEKAAAFPMFEAGDLMLSVRNRNLVMVTDAKAEKIKWWMIGPFIRQHDPDFNPDGTITVFDNHSDLSVNGSRGGGSRIWRIDPATKTAVTIYGGRPDQPMYSPERSTHQMQPDGDILIAEAQSGRVIEVTPAGKIVWEYINRYDKDRVTWVHDAEAFDPSYFTVTDWNCGG</sequence>
<dbReference type="InterPro" id="IPR011044">
    <property type="entry name" value="Quino_amine_DH_bsu"/>
</dbReference>
<dbReference type="AlphaFoldDB" id="A0A2S8SCD6"/>
<dbReference type="InterPro" id="IPR039535">
    <property type="entry name" value="ASST-like"/>
</dbReference>
<name>A0A2S8SCD6_9RHOB</name>
<dbReference type="GO" id="GO:0016740">
    <property type="term" value="F:transferase activity"/>
    <property type="evidence" value="ECO:0007669"/>
    <property type="project" value="UniProtKB-KW"/>
</dbReference>
<comment type="caution">
    <text evidence="1">The sequence shown here is derived from an EMBL/GenBank/DDBJ whole genome shotgun (WGS) entry which is preliminary data.</text>
</comment>
<dbReference type="OrthoDB" id="264813at2"/>
<proteinExistence type="predicted"/>
<protein>
    <submittedName>
        <fullName evidence="1">Arylsulfotransferase ASST</fullName>
    </submittedName>
</protein>
<keyword evidence="1" id="KW-0808">Transferase</keyword>
<dbReference type="SUPFAM" id="SSF50969">
    <property type="entry name" value="YVTN repeat-like/Quinoprotein amine dehydrogenase"/>
    <property type="match status" value="1"/>
</dbReference>
<organism evidence="1 2">
    <name type="scientific">Albidovulum denitrificans</name>
    <dbReference type="NCBI Taxonomy" id="404881"/>
    <lineage>
        <taxon>Bacteria</taxon>
        <taxon>Pseudomonadati</taxon>
        <taxon>Pseudomonadota</taxon>
        <taxon>Alphaproteobacteria</taxon>
        <taxon>Rhodobacterales</taxon>
        <taxon>Paracoccaceae</taxon>
        <taxon>Albidovulum</taxon>
    </lineage>
</organism>
<dbReference type="EMBL" id="PVEP01000001">
    <property type="protein sequence ID" value="PQV58440.1"/>
    <property type="molecule type" value="Genomic_DNA"/>
</dbReference>
<gene>
    <name evidence="1" type="ORF">LX70_00252</name>
</gene>
<accession>A0A2S8SCD6</accession>
<dbReference type="InterPro" id="IPR053143">
    <property type="entry name" value="Arylsulfate_ST"/>
</dbReference>
<dbReference type="Proteomes" id="UP000238338">
    <property type="component" value="Unassembled WGS sequence"/>
</dbReference>
<dbReference type="RefSeq" id="WP_105512721.1">
    <property type="nucleotide sequence ID" value="NZ_PVEP01000001.1"/>
</dbReference>
<keyword evidence="2" id="KW-1185">Reference proteome</keyword>
<reference evidence="1 2" key="1">
    <citation type="submission" date="2018-02" db="EMBL/GenBank/DDBJ databases">
        <title>Genomic Encyclopedia of Archaeal and Bacterial Type Strains, Phase II (KMG-II): from individual species to whole genera.</title>
        <authorList>
            <person name="Goeker M."/>
        </authorList>
    </citation>
    <scope>NUCLEOTIDE SEQUENCE [LARGE SCALE GENOMIC DNA]</scope>
    <source>
        <strain evidence="1 2">DSM 18921</strain>
    </source>
</reference>
<dbReference type="PANTHER" id="PTHR35340:SF5">
    <property type="entry name" value="ASST-DOMAIN-CONTAINING PROTEIN"/>
    <property type="match status" value="1"/>
</dbReference>
<dbReference type="PANTHER" id="PTHR35340">
    <property type="entry name" value="PQQ ENZYME REPEAT PROTEIN-RELATED"/>
    <property type="match status" value="1"/>
</dbReference>
<evidence type="ECO:0000313" key="1">
    <source>
        <dbReference type="EMBL" id="PQV58440.1"/>
    </source>
</evidence>
<dbReference type="Pfam" id="PF14269">
    <property type="entry name" value="Arylsulfotran_2"/>
    <property type="match status" value="1"/>
</dbReference>